<dbReference type="Proteomes" id="UP000231453">
    <property type="component" value="Unassembled WGS sequence"/>
</dbReference>
<proteinExistence type="predicted"/>
<evidence type="ECO:0000313" key="2">
    <source>
        <dbReference type="Proteomes" id="UP000231453"/>
    </source>
</evidence>
<dbReference type="PANTHER" id="PTHR35788">
    <property type="entry name" value="EXPORTED PROTEIN-RELATED"/>
    <property type="match status" value="1"/>
</dbReference>
<dbReference type="InterPro" id="IPR052913">
    <property type="entry name" value="Glycopeptide_resist_protein"/>
</dbReference>
<dbReference type="Pfam" id="PF04294">
    <property type="entry name" value="VanW"/>
    <property type="match status" value="1"/>
</dbReference>
<dbReference type="AlphaFoldDB" id="A0A2M7V9J1"/>
<organism evidence="1 2">
    <name type="scientific">Candidatus Magasanikbacteria bacterium CG_4_10_14_0_2_um_filter_33_14</name>
    <dbReference type="NCBI Taxonomy" id="1974636"/>
    <lineage>
        <taxon>Bacteria</taxon>
        <taxon>Candidatus Magasanikiibacteriota</taxon>
    </lineage>
</organism>
<evidence type="ECO:0000313" key="1">
    <source>
        <dbReference type="EMBL" id="PIZ95496.1"/>
    </source>
</evidence>
<accession>A0A2M7V9J1</accession>
<name>A0A2M7V9J1_9BACT</name>
<comment type="caution">
    <text evidence="1">The sequence shown here is derived from an EMBL/GenBank/DDBJ whole genome shotgun (WGS) entry which is preliminary data.</text>
</comment>
<reference evidence="2" key="1">
    <citation type="submission" date="2017-09" db="EMBL/GenBank/DDBJ databases">
        <title>Depth-based differentiation of microbial function through sediment-hosted aquifers and enrichment of novel symbionts in the deep terrestrial subsurface.</title>
        <authorList>
            <person name="Probst A.J."/>
            <person name="Ladd B."/>
            <person name="Jarett J.K."/>
            <person name="Geller-Mcgrath D.E."/>
            <person name="Sieber C.M.K."/>
            <person name="Emerson J.B."/>
            <person name="Anantharaman K."/>
            <person name="Thomas B.C."/>
            <person name="Malmstrom R."/>
            <person name="Stieglmeier M."/>
            <person name="Klingl A."/>
            <person name="Woyke T."/>
            <person name="Ryan C.M."/>
            <person name="Banfield J.F."/>
        </authorList>
    </citation>
    <scope>NUCLEOTIDE SEQUENCE [LARGE SCALE GENOMIC DNA]</scope>
</reference>
<dbReference type="PANTHER" id="PTHR35788:SF1">
    <property type="entry name" value="EXPORTED PROTEIN"/>
    <property type="match status" value="1"/>
</dbReference>
<dbReference type="EMBL" id="PFPL01000052">
    <property type="protein sequence ID" value="PIZ95496.1"/>
    <property type="molecule type" value="Genomic_DNA"/>
</dbReference>
<sequence length="266" mass="31844">MKEPKYRFKFRIFAGKIYYNLKKHFDWYLSGEKFTKKFESPLAEEIFTHKTVLRRKLKDVDIWMQENKIKNLKIAIQKLDKIVLNPGETLSYWRQIKNPSKRKGYLPGMVLHDGKVLSGIGGGLCQLSNLIYWMTLHTPLTVVERWRHSYDVFPDVKRNQPFGSGATCAYPYIDLQIKNNTNQKFQLFLKLNEKYLIGKWLSNETIDFNYEIFEKEHSIKQEWWGGYVRSNEIFRKIRDKNKKEIKEELITKNEAIMMYNPLLENK</sequence>
<gene>
    <name evidence="1" type="ORF">COX80_04350</name>
</gene>
<dbReference type="InterPro" id="IPR007391">
    <property type="entry name" value="Vancomycin_resist_VanW"/>
</dbReference>
<protein>
    <submittedName>
        <fullName evidence="1">Vancomycin resistance protein</fullName>
    </submittedName>
</protein>